<sequence>MTPIQFKRRTVLASLGASVLSSAVTPALAQSPAYPNRPIKIIVPWAAGGGGDVIVRLMGTSLQKRLGQAIVVDNRPGAVGTIGSLAAARSPADGYTLVYGGMESHTIAPQAMKKAPYDPRKDFVAIAPLGFFPAALVVSASHPAKTLNQFLLMAKDAKTPMSLGSWSTATSGHLMMEALKEAKGVDLLHVPYNGTAPLLQAQLSQQVDCSINVLSTVEPHIRNGALRVLAVSMPQRLPEFPDVPTLKELGLNVERGPWVGIFGPGGLPADVLARVHEAVDATLKEPAIVEQTKKMFFVVEHMEQRAYQNFYLSEIDRWGQYIKTAKIAIE</sequence>
<protein>
    <submittedName>
        <fullName evidence="3">Tripartite tricarboxylate transporter substrate binding protein</fullName>
    </submittedName>
</protein>
<keyword evidence="2" id="KW-0732">Signal</keyword>
<feature type="chain" id="PRO_5047373187" evidence="2">
    <location>
        <begin position="30"/>
        <end position="330"/>
    </location>
</feature>
<comment type="caution">
    <text evidence="3">The sequence shown here is derived from an EMBL/GenBank/DDBJ whole genome shotgun (WGS) entry which is preliminary data.</text>
</comment>
<dbReference type="PANTHER" id="PTHR42928:SF5">
    <property type="entry name" value="BLR1237 PROTEIN"/>
    <property type="match status" value="1"/>
</dbReference>
<comment type="similarity">
    <text evidence="1">Belongs to the UPF0065 (bug) family.</text>
</comment>
<evidence type="ECO:0000313" key="4">
    <source>
        <dbReference type="Proteomes" id="UP001528673"/>
    </source>
</evidence>
<proteinExistence type="inferred from homology"/>
<keyword evidence="4" id="KW-1185">Reference proteome</keyword>
<dbReference type="RefSeq" id="WP_273947957.1">
    <property type="nucleotide sequence ID" value="NZ_JAQSIP010000001.1"/>
</dbReference>
<name>A0ABT5MWD7_9BURK</name>
<dbReference type="PIRSF" id="PIRSF017082">
    <property type="entry name" value="YflP"/>
    <property type="match status" value="1"/>
</dbReference>
<accession>A0ABT5MWD7</accession>
<dbReference type="Proteomes" id="UP001528673">
    <property type="component" value="Unassembled WGS sequence"/>
</dbReference>
<dbReference type="Pfam" id="PF03401">
    <property type="entry name" value="TctC"/>
    <property type="match status" value="1"/>
</dbReference>
<feature type="signal peptide" evidence="2">
    <location>
        <begin position="1"/>
        <end position="29"/>
    </location>
</feature>
<dbReference type="EMBL" id="JAQSIP010000001">
    <property type="protein sequence ID" value="MDD0837097.1"/>
    <property type="molecule type" value="Genomic_DNA"/>
</dbReference>
<dbReference type="CDD" id="cd07012">
    <property type="entry name" value="PBP2_Bug_TTT"/>
    <property type="match status" value="1"/>
</dbReference>
<dbReference type="Gene3D" id="3.40.190.150">
    <property type="entry name" value="Bordetella uptake gene, domain 1"/>
    <property type="match status" value="1"/>
</dbReference>
<dbReference type="PANTHER" id="PTHR42928">
    <property type="entry name" value="TRICARBOXYLATE-BINDING PROTEIN"/>
    <property type="match status" value="1"/>
</dbReference>
<dbReference type="InterPro" id="IPR005064">
    <property type="entry name" value="BUG"/>
</dbReference>
<reference evidence="3 4" key="1">
    <citation type="submission" date="2023-02" db="EMBL/GenBank/DDBJ databases">
        <title>Bacterial whole genomic sequence of Curvibacter sp. HBC61.</title>
        <authorList>
            <person name="Le V."/>
            <person name="Ko S.-R."/>
            <person name="Ahn C.-Y."/>
            <person name="Oh H.-M."/>
        </authorList>
    </citation>
    <scope>NUCLEOTIDE SEQUENCE [LARGE SCALE GENOMIC DNA]</scope>
    <source>
        <strain evidence="3 4">HBC61</strain>
    </source>
</reference>
<gene>
    <name evidence="3" type="ORF">PSQ40_00790</name>
</gene>
<evidence type="ECO:0000313" key="3">
    <source>
        <dbReference type="EMBL" id="MDD0837097.1"/>
    </source>
</evidence>
<evidence type="ECO:0000256" key="2">
    <source>
        <dbReference type="SAM" id="SignalP"/>
    </source>
</evidence>
<dbReference type="SUPFAM" id="SSF53850">
    <property type="entry name" value="Periplasmic binding protein-like II"/>
    <property type="match status" value="1"/>
</dbReference>
<dbReference type="InterPro" id="IPR042100">
    <property type="entry name" value="Bug_dom1"/>
</dbReference>
<organism evidence="3 4">
    <name type="scientific">Curvibacter cyanobacteriorum</name>
    <dbReference type="NCBI Taxonomy" id="3026422"/>
    <lineage>
        <taxon>Bacteria</taxon>
        <taxon>Pseudomonadati</taxon>
        <taxon>Pseudomonadota</taxon>
        <taxon>Betaproteobacteria</taxon>
        <taxon>Burkholderiales</taxon>
        <taxon>Comamonadaceae</taxon>
        <taxon>Curvibacter</taxon>
    </lineage>
</organism>
<dbReference type="Gene3D" id="3.40.190.10">
    <property type="entry name" value="Periplasmic binding protein-like II"/>
    <property type="match status" value="1"/>
</dbReference>
<evidence type="ECO:0000256" key="1">
    <source>
        <dbReference type="ARBA" id="ARBA00006987"/>
    </source>
</evidence>